<keyword evidence="3" id="KW-1185">Reference proteome</keyword>
<evidence type="ECO:0000313" key="3">
    <source>
        <dbReference type="Proteomes" id="UP000265614"/>
    </source>
</evidence>
<reference evidence="2 3" key="1">
    <citation type="submission" date="2018-09" db="EMBL/GenBank/DDBJ databases">
        <title>YIM 75000 draft genome.</title>
        <authorList>
            <person name="Tang S."/>
            <person name="Feng Y."/>
        </authorList>
    </citation>
    <scope>NUCLEOTIDE SEQUENCE [LARGE SCALE GENOMIC DNA]</scope>
    <source>
        <strain evidence="2 3">YIM 75000</strain>
    </source>
</reference>
<accession>A0A3A3Z9J5</accession>
<dbReference type="SUPFAM" id="SSF56112">
    <property type="entry name" value="Protein kinase-like (PK-like)"/>
    <property type="match status" value="1"/>
</dbReference>
<comment type="caution">
    <text evidence="2">The sequence shown here is derived from an EMBL/GenBank/DDBJ whole genome shotgun (WGS) entry which is preliminary data.</text>
</comment>
<organism evidence="2 3">
    <name type="scientific">Vallicoccus soli</name>
    <dbReference type="NCBI Taxonomy" id="2339232"/>
    <lineage>
        <taxon>Bacteria</taxon>
        <taxon>Bacillati</taxon>
        <taxon>Actinomycetota</taxon>
        <taxon>Actinomycetes</taxon>
        <taxon>Motilibacterales</taxon>
        <taxon>Vallicoccaceae</taxon>
        <taxon>Vallicoccus</taxon>
    </lineage>
</organism>
<name>A0A3A3Z9J5_9ACTN</name>
<gene>
    <name evidence="2" type="ORF">D5H78_01800</name>
</gene>
<sequence>MALQFSTSGRISPALLDLPWTLPLEEWPDEHLVALPRGISRHTVRFIRVDGEVLALKEIAARPAENEYRLLRQLDRLAVPAVKGLGIVGGRVTRTGEPLDVILMTRHLQFSLPYRALFSRTLRPDTAVRLVDALTALLVRLHLAGFYWGDCSLSNVLFRRDAGAFAAYLVDAETGELHERLSDGQRAYDLDTARTNIIGELFDLEAGELLHESVDAFELGASLETRYGQLWSELTEPEVFETGERYRIEARIRRLNDLGFDVAELDIATDFDGQSVQIQPKVVDAGHHTRRLLRLTGLDVEENQARRLLNDLDAYRAATNQQREDEEIVAHEWLSNVFEPTVRAVPRELSAKLEPAEIFHEILEHRWFLSERAGRDIGLAAARRSYLDEVLRTKPDERAVLGARVGTAMEDTAEMRITWED</sequence>
<proteinExistence type="predicted"/>
<dbReference type="InterPro" id="IPR011009">
    <property type="entry name" value="Kinase-like_dom_sf"/>
</dbReference>
<evidence type="ECO:0000313" key="2">
    <source>
        <dbReference type="EMBL" id="RJK97756.1"/>
    </source>
</evidence>
<dbReference type="EMBL" id="QZEZ01000001">
    <property type="protein sequence ID" value="RJK97756.1"/>
    <property type="molecule type" value="Genomic_DNA"/>
</dbReference>
<dbReference type="Proteomes" id="UP000265614">
    <property type="component" value="Unassembled WGS sequence"/>
</dbReference>
<protein>
    <submittedName>
        <fullName evidence="2">DUF4032 domain-containing protein</fullName>
    </submittedName>
</protein>
<dbReference type="Pfam" id="PF06293">
    <property type="entry name" value="Kdo"/>
    <property type="match status" value="1"/>
</dbReference>
<dbReference type="InterPro" id="IPR025111">
    <property type="entry name" value="DUF4032"/>
</dbReference>
<dbReference type="RefSeq" id="WP_119948682.1">
    <property type="nucleotide sequence ID" value="NZ_QZEZ01000001.1"/>
</dbReference>
<evidence type="ECO:0000259" key="1">
    <source>
        <dbReference type="Pfam" id="PF13224"/>
    </source>
</evidence>
<feature type="domain" description="DUF4032" evidence="1">
    <location>
        <begin position="229"/>
        <end position="391"/>
    </location>
</feature>
<dbReference type="OrthoDB" id="1550523at2"/>
<dbReference type="AlphaFoldDB" id="A0A3A3Z9J5"/>
<dbReference type="Pfam" id="PF13224">
    <property type="entry name" value="DUF4032"/>
    <property type="match status" value="1"/>
</dbReference>